<reference evidence="8" key="1">
    <citation type="journal article" date="2021" name="PeerJ">
        <title>Extensive microbial diversity within the chicken gut microbiome revealed by metagenomics and culture.</title>
        <authorList>
            <person name="Gilroy R."/>
            <person name="Ravi A."/>
            <person name="Getino M."/>
            <person name="Pursley I."/>
            <person name="Horton D.L."/>
            <person name="Alikhan N.F."/>
            <person name="Baker D."/>
            <person name="Gharbi K."/>
            <person name="Hall N."/>
            <person name="Watson M."/>
            <person name="Adriaenssens E.M."/>
            <person name="Foster-Nyarko E."/>
            <person name="Jarju S."/>
            <person name="Secka A."/>
            <person name="Antonio M."/>
            <person name="Oren A."/>
            <person name="Chaudhuri R.R."/>
            <person name="La Ragione R."/>
            <person name="Hildebrand F."/>
            <person name="Pallen M.J."/>
        </authorList>
    </citation>
    <scope>NUCLEOTIDE SEQUENCE</scope>
    <source>
        <strain evidence="8">23274</strain>
    </source>
</reference>
<dbReference type="PANTHER" id="PTHR11910">
    <property type="entry name" value="ATP SYNTHASE DELTA CHAIN"/>
    <property type="match status" value="1"/>
</dbReference>
<comment type="function">
    <text evidence="7">This protein is part of the stalk that links CF(0) to CF(1). It either transmits conformational changes from CF(0) to CF(1) or is implicated in proton conduction.</text>
</comment>
<evidence type="ECO:0000313" key="9">
    <source>
        <dbReference type="Proteomes" id="UP000824202"/>
    </source>
</evidence>
<accession>A0A9D1UYL8</accession>
<dbReference type="EMBL" id="DXFT01000018">
    <property type="protein sequence ID" value="HIX02673.1"/>
    <property type="molecule type" value="Genomic_DNA"/>
</dbReference>
<evidence type="ECO:0000256" key="6">
    <source>
        <dbReference type="ARBA" id="ARBA00023310"/>
    </source>
</evidence>
<organism evidence="8 9">
    <name type="scientific">Candidatus Odoribacter faecigallinarum</name>
    <dbReference type="NCBI Taxonomy" id="2838706"/>
    <lineage>
        <taxon>Bacteria</taxon>
        <taxon>Pseudomonadati</taxon>
        <taxon>Bacteroidota</taxon>
        <taxon>Bacteroidia</taxon>
        <taxon>Bacteroidales</taxon>
        <taxon>Odoribacteraceae</taxon>
        <taxon>Odoribacter</taxon>
    </lineage>
</organism>
<dbReference type="Pfam" id="PF00213">
    <property type="entry name" value="OSCP"/>
    <property type="match status" value="1"/>
</dbReference>
<keyword evidence="4 7" id="KW-0406">Ion transport</keyword>
<evidence type="ECO:0000256" key="7">
    <source>
        <dbReference type="HAMAP-Rule" id="MF_01416"/>
    </source>
</evidence>
<comment type="similarity">
    <text evidence="7">Belongs to the ATPase delta chain family.</text>
</comment>
<dbReference type="Proteomes" id="UP000824202">
    <property type="component" value="Unassembled WGS sequence"/>
</dbReference>
<keyword evidence="7" id="KW-0139">CF(1)</keyword>
<sequence>MNEGLIARRYALAMLKVAEKQKAAEELYELMKQFEQNYVAHPDLRKALGSPVLSPRDKENLLTTAIGLENPGDLFLRGIRLVIANHREMYIRLIALMYQKLYRKAYRIGQVKVISAVKLDDLTMERVKKLAMGHGEYERYEFIEVIEPALIGGFILQIGSQQLDFSVGGELHRLAKQFVQ</sequence>
<evidence type="ECO:0000256" key="2">
    <source>
        <dbReference type="ARBA" id="ARBA00022448"/>
    </source>
</evidence>
<dbReference type="NCBIfam" id="TIGR01145">
    <property type="entry name" value="ATP_synt_delta"/>
    <property type="match status" value="1"/>
</dbReference>
<dbReference type="AlphaFoldDB" id="A0A9D1UYL8"/>
<keyword evidence="2 7" id="KW-0813">Transport</keyword>
<dbReference type="HAMAP" id="MF_01416">
    <property type="entry name" value="ATP_synth_delta_bact"/>
    <property type="match status" value="1"/>
</dbReference>
<keyword evidence="3 7" id="KW-0375">Hydrogen ion transport</keyword>
<name>A0A9D1UYL8_9BACT</name>
<dbReference type="GO" id="GO:0045259">
    <property type="term" value="C:proton-transporting ATP synthase complex"/>
    <property type="evidence" value="ECO:0007669"/>
    <property type="project" value="UniProtKB-KW"/>
</dbReference>
<keyword evidence="5 7" id="KW-0472">Membrane</keyword>
<comment type="caution">
    <text evidence="8">The sequence shown here is derived from an EMBL/GenBank/DDBJ whole genome shotgun (WGS) entry which is preliminary data.</text>
</comment>
<protein>
    <recommendedName>
        <fullName evidence="7">ATP synthase subunit delta</fullName>
    </recommendedName>
    <alternativeName>
        <fullName evidence="7">ATP synthase F(1) sector subunit delta</fullName>
    </alternativeName>
    <alternativeName>
        <fullName evidence="7">F-type ATPase subunit delta</fullName>
        <shortName evidence="7">F-ATPase subunit delta</shortName>
    </alternativeName>
</protein>
<proteinExistence type="inferred from homology"/>
<comment type="subcellular location">
    <subcellularLocation>
        <location evidence="7">Cell membrane</location>
        <topology evidence="7">Peripheral membrane protein</topology>
    </subcellularLocation>
    <subcellularLocation>
        <location evidence="1">Membrane</location>
    </subcellularLocation>
</comment>
<gene>
    <name evidence="7 8" type="primary">atpH</name>
    <name evidence="8" type="ORF">H9863_00955</name>
</gene>
<evidence type="ECO:0000313" key="8">
    <source>
        <dbReference type="EMBL" id="HIX02673.1"/>
    </source>
</evidence>
<dbReference type="InterPro" id="IPR000711">
    <property type="entry name" value="ATPase_OSCP/dsu"/>
</dbReference>
<dbReference type="InterPro" id="IPR026015">
    <property type="entry name" value="ATP_synth_OSCP/delta_N_sf"/>
</dbReference>
<evidence type="ECO:0000256" key="3">
    <source>
        <dbReference type="ARBA" id="ARBA00022781"/>
    </source>
</evidence>
<dbReference type="GO" id="GO:0046933">
    <property type="term" value="F:proton-transporting ATP synthase activity, rotational mechanism"/>
    <property type="evidence" value="ECO:0007669"/>
    <property type="project" value="UniProtKB-UniRule"/>
</dbReference>
<dbReference type="SUPFAM" id="SSF47928">
    <property type="entry name" value="N-terminal domain of the delta subunit of the F1F0-ATP synthase"/>
    <property type="match status" value="1"/>
</dbReference>
<keyword evidence="7" id="KW-1003">Cell membrane</keyword>
<dbReference type="PRINTS" id="PR00125">
    <property type="entry name" value="ATPASEDELTA"/>
</dbReference>
<keyword evidence="6 7" id="KW-0066">ATP synthesis</keyword>
<dbReference type="GO" id="GO:0005886">
    <property type="term" value="C:plasma membrane"/>
    <property type="evidence" value="ECO:0007669"/>
    <property type="project" value="UniProtKB-SubCell"/>
</dbReference>
<evidence type="ECO:0000256" key="1">
    <source>
        <dbReference type="ARBA" id="ARBA00004370"/>
    </source>
</evidence>
<reference evidence="8" key="2">
    <citation type="submission" date="2021-04" db="EMBL/GenBank/DDBJ databases">
        <authorList>
            <person name="Gilroy R."/>
        </authorList>
    </citation>
    <scope>NUCLEOTIDE SEQUENCE</scope>
    <source>
        <strain evidence="8">23274</strain>
    </source>
</reference>
<comment type="function">
    <text evidence="7">F(1)F(0) ATP synthase produces ATP from ADP in the presence of a proton or sodium gradient. F-type ATPases consist of two structural domains, F(1) containing the extramembraneous catalytic core and F(0) containing the membrane proton channel, linked together by a central stalk and a peripheral stalk. During catalysis, ATP synthesis in the catalytic domain of F(1) is coupled via a rotary mechanism of the central stalk subunits to proton translocation.</text>
</comment>
<evidence type="ECO:0000256" key="4">
    <source>
        <dbReference type="ARBA" id="ARBA00023065"/>
    </source>
</evidence>
<dbReference type="Gene3D" id="1.10.520.20">
    <property type="entry name" value="N-terminal domain of the delta subunit of the F1F0-ATP synthase"/>
    <property type="match status" value="1"/>
</dbReference>
<evidence type="ECO:0000256" key="5">
    <source>
        <dbReference type="ARBA" id="ARBA00023136"/>
    </source>
</evidence>